<comment type="subcellular location">
    <subcellularLocation>
        <location evidence="2">Mitochondrion matrix</location>
    </subcellularLocation>
</comment>
<dbReference type="PROSITE" id="PS00189">
    <property type="entry name" value="LIPOYL"/>
    <property type="match status" value="1"/>
</dbReference>
<dbReference type="InterPro" id="IPR004167">
    <property type="entry name" value="PSBD"/>
</dbReference>
<dbReference type="PANTHER" id="PTHR43178">
    <property type="entry name" value="DIHYDROLIPOAMIDE ACETYLTRANSFERASE COMPONENT OF PYRUVATE DEHYDROGENASE COMPLEX"/>
    <property type="match status" value="1"/>
</dbReference>
<evidence type="ECO:0000256" key="8">
    <source>
        <dbReference type="ARBA" id="ARBA00023315"/>
    </source>
</evidence>
<dbReference type="InterPro" id="IPR003016">
    <property type="entry name" value="2-oxoA_DH_lipoyl-BS"/>
</dbReference>
<evidence type="ECO:0000256" key="2">
    <source>
        <dbReference type="ARBA" id="ARBA00004305"/>
    </source>
</evidence>
<dbReference type="PANTHER" id="PTHR43178:SF5">
    <property type="entry name" value="LIPOAMIDE ACYLTRANSFERASE COMPONENT OF BRANCHED-CHAIN ALPHA-KETO ACID DEHYDROGENASE COMPLEX, MITOCHONDRIAL"/>
    <property type="match status" value="1"/>
</dbReference>
<name>A0A8H3IX01_9LECA</name>
<dbReference type="SUPFAM" id="SSF51230">
    <property type="entry name" value="Single hybrid motif"/>
    <property type="match status" value="1"/>
</dbReference>
<comment type="similarity">
    <text evidence="3 9">Belongs to the 2-oxoacid dehydrogenase family.</text>
</comment>
<dbReference type="Gene3D" id="4.10.320.10">
    <property type="entry name" value="E3-binding domain"/>
    <property type="match status" value="1"/>
</dbReference>
<dbReference type="InterPro" id="IPR036625">
    <property type="entry name" value="E3-bd_dom_sf"/>
</dbReference>
<dbReference type="EMBL" id="CAJPDQ010000040">
    <property type="protein sequence ID" value="CAF9931805.1"/>
    <property type="molecule type" value="Genomic_DNA"/>
</dbReference>
<feature type="compositionally biased region" description="Polar residues" evidence="10">
    <location>
        <begin position="143"/>
        <end position="177"/>
    </location>
</feature>
<comment type="cofactor">
    <cofactor evidence="1 9">
        <name>(R)-lipoate</name>
        <dbReference type="ChEBI" id="CHEBI:83088"/>
    </cofactor>
</comment>
<dbReference type="Pfam" id="PF00364">
    <property type="entry name" value="Biotin_lipoyl"/>
    <property type="match status" value="1"/>
</dbReference>
<dbReference type="GO" id="GO:0016407">
    <property type="term" value="F:acetyltransferase activity"/>
    <property type="evidence" value="ECO:0007669"/>
    <property type="project" value="TreeGrafter"/>
</dbReference>
<dbReference type="InterPro" id="IPR001078">
    <property type="entry name" value="2-oxoacid_DH_actylTfrase"/>
</dbReference>
<evidence type="ECO:0000256" key="1">
    <source>
        <dbReference type="ARBA" id="ARBA00001938"/>
    </source>
</evidence>
<feature type="region of interest" description="Disordered" evidence="10">
    <location>
        <begin position="219"/>
        <end position="254"/>
    </location>
</feature>
<protein>
    <recommendedName>
        <fullName evidence="9">Dihydrolipoamide acetyltransferase component of pyruvate dehydrogenase complex</fullName>
        <ecNumber evidence="9">2.3.1.-</ecNumber>
    </recommendedName>
</protein>
<keyword evidence="5 9" id="KW-0450">Lipoyl</keyword>
<keyword evidence="14" id="KW-1185">Reference proteome</keyword>
<keyword evidence="8 9" id="KW-0012">Acyltransferase</keyword>
<feature type="region of interest" description="Disordered" evidence="10">
    <location>
        <begin position="134"/>
        <end position="182"/>
    </location>
</feature>
<evidence type="ECO:0000256" key="5">
    <source>
        <dbReference type="ARBA" id="ARBA00022823"/>
    </source>
</evidence>
<dbReference type="GO" id="GO:0031405">
    <property type="term" value="F:lipoic acid binding"/>
    <property type="evidence" value="ECO:0007669"/>
    <property type="project" value="TreeGrafter"/>
</dbReference>
<dbReference type="AlphaFoldDB" id="A0A8H3IX01"/>
<dbReference type="Proteomes" id="UP000664169">
    <property type="component" value="Unassembled WGS sequence"/>
</dbReference>
<dbReference type="Gene3D" id="2.40.50.100">
    <property type="match status" value="1"/>
</dbReference>
<evidence type="ECO:0000256" key="6">
    <source>
        <dbReference type="ARBA" id="ARBA00022946"/>
    </source>
</evidence>
<keyword evidence="4 9" id="KW-0808">Transferase</keyword>
<accession>A0A8H3IX01</accession>
<dbReference type="FunFam" id="2.40.50.100:FF:000013">
    <property type="entry name" value="Dihydrolipoamide acetyltransferase component of pyruvate dehydrogenase complex"/>
    <property type="match status" value="1"/>
</dbReference>
<evidence type="ECO:0000256" key="7">
    <source>
        <dbReference type="ARBA" id="ARBA00023128"/>
    </source>
</evidence>
<keyword evidence="7" id="KW-0496">Mitochondrion</keyword>
<dbReference type="EC" id="2.3.1.-" evidence="9"/>
<evidence type="ECO:0000256" key="9">
    <source>
        <dbReference type="RuleBase" id="RU003423"/>
    </source>
</evidence>
<dbReference type="PROSITE" id="PS50968">
    <property type="entry name" value="BIOTINYL_LIPOYL"/>
    <property type="match status" value="1"/>
</dbReference>
<evidence type="ECO:0000256" key="10">
    <source>
        <dbReference type="SAM" id="MobiDB-lite"/>
    </source>
</evidence>
<feature type="compositionally biased region" description="Polar residues" evidence="10">
    <location>
        <begin position="242"/>
        <end position="254"/>
    </location>
</feature>
<dbReference type="GO" id="GO:0005759">
    <property type="term" value="C:mitochondrial matrix"/>
    <property type="evidence" value="ECO:0007669"/>
    <property type="project" value="UniProtKB-SubCell"/>
</dbReference>
<feature type="compositionally biased region" description="Low complexity" evidence="10">
    <location>
        <begin position="225"/>
        <end position="241"/>
    </location>
</feature>
<evidence type="ECO:0000259" key="11">
    <source>
        <dbReference type="PROSITE" id="PS50968"/>
    </source>
</evidence>
<organism evidence="13 14">
    <name type="scientific">Gomphillus americanus</name>
    <dbReference type="NCBI Taxonomy" id="1940652"/>
    <lineage>
        <taxon>Eukaryota</taxon>
        <taxon>Fungi</taxon>
        <taxon>Dikarya</taxon>
        <taxon>Ascomycota</taxon>
        <taxon>Pezizomycotina</taxon>
        <taxon>Lecanoromycetes</taxon>
        <taxon>OSLEUM clade</taxon>
        <taxon>Ostropomycetidae</taxon>
        <taxon>Ostropales</taxon>
        <taxon>Graphidaceae</taxon>
        <taxon>Gomphilloideae</taxon>
        <taxon>Gomphillus</taxon>
    </lineage>
</organism>
<feature type="domain" description="Lipoyl-binding" evidence="11">
    <location>
        <begin position="51"/>
        <end position="126"/>
    </location>
</feature>
<dbReference type="SUPFAM" id="SSF52777">
    <property type="entry name" value="CoA-dependent acyltransferases"/>
    <property type="match status" value="1"/>
</dbReference>
<dbReference type="InterPro" id="IPR023213">
    <property type="entry name" value="CAT-like_dom_sf"/>
</dbReference>
<comment type="caution">
    <text evidence="13">The sequence shown here is derived from an EMBL/GenBank/DDBJ whole genome shotgun (WGS) entry which is preliminary data.</text>
</comment>
<dbReference type="Pfam" id="PF02817">
    <property type="entry name" value="E3_binding"/>
    <property type="match status" value="1"/>
</dbReference>
<evidence type="ECO:0000259" key="12">
    <source>
        <dbReference type="PROSITE" id="PS51826"/>
    </source>
</evidence>
<gene>
    <name evidence="13" type="ORF">GOMPHAMPRED_006406</name>
</gene>
<dbReference type="PROSITE" id="PS51826">
    <property type="entry name" value="PSBD"/>
    <property type="match status" value="1"/>
</dbReference>
<dbReference type="InterPro" id="IPR011053">
    <property type="entry name" value="Single_hybrid_motif"/>
</dbReference>
<dbReference type="OrthoDB" id="15567at2759"/>
<dbReference type="GO" id="GO:0045333">
    <property type="term" value="P:cellular respiration"/>
    <property type="evidence" value="ECO:0007669"/>
    <property type="project" value="UniProtKB-ARBA"/>
</dbReference>
<evidence type="ECO:0000256" key="4">
    <source>
        <dbReference type="ARBA" id="ARBA00022679"/>
    </source>
</evidence>
<dbReference type="InterPro" id="IPR000089">
    <property type="entry name" value="Biotin_lipoyl"/>
</dbReference>
<dbReference type="SUPFAM" id="SSF47005">
    <property type="entry name" value="Peripheral subunit-binding domain of 2-oxo acid dehydrogenase complex"/>
    <property type="match status" value="1"/>
</dbReference>
<evidence type="ECO:0000313" key="13">
    <source>
        <dbReference type="EMBL" id="CAF9931805.1"/>
    </source>
</evidence>
<keyword evidence="6" id="KW-0809">Transit peptide</keyword>
<sequence>MMKRSLGGGSSSSISQRLANCTHRPLVVIQKHHKHLRNGCFFHTSARLLAVKPFVLADIGEGIREVQIIQWFVQPGARVEQFDKICEVASDKAIVEITSRFDGVIKKLHYEPDAMAQVGKPLCDIDIQGDISPADQKLVTPDSDGSQPEQSSSTSTRPTAENTPSNSTVQPPGNGSRKSSHLATPAVRALLKEHSLDIADISGTGRDGRVLKEDVHNHLNFQSPSGSTSTNTDNNNSNTTSPQPASQPAHETTTPMTPIQTAMFKSMTRSLSIPHFLYSDEVDLTNLSHLRTTNNKAPNNKTKLSYLPYIIKAVSLSLHKHPILNATLSLSSTTPAIHHRPSHNIGIAMDTPTGLLVPVIKQIQSLSIPEIATQLSHLQSLAATGKLTSHPELLSGGTLTVSNIGNIGGGVLSPVLVEGQSAILGVGRAREVPRFADDDDEDAGDRVVRRLVATFSWTADHRVLDGATVARFAEEVAGLLREPGRMVLEMR</sequence>
<feature type="domain" description="Peripheral subunit-binding (PSBD)" evidence="12">
    <location>
        <begin position="182"/>
        <end position="219"/>
    </location>
</feature>
<proteinExistence type="inferred from homology"/>
<dbReference type="Pfam" id="PF00198">
    <property type="entry name" value="2-oxoacid_dh"/>
    <property type="match status" value="1"/>
</dbReference>
<dbReference type="FunFam" id="3.30.559.10:FF:000007">
    <property type="entry name" value="Dihydrolipoamide acetyltransferase component of pyruvate dehydrogenase complex"/>
    <property type="match status" value="1"/>
</dbReference>
<evidence type="ECO:0000313" key="14">
    <source>
        <dbReference type="Proteomes" id="UP000664169"/>
    </source>
</evidence>
<dbReference type="CDD" id="cd06849">
    <property type="entry name" value="lipoyl_domain"/>
    <property type="match status" value="1"/>
</dbReference>
<dbReference type="InterPro" id="IPR050743">
    <property type="entry name" value="2-oxoacid_DH_E2_comp"/>
</dbReference>
<reference evidence="13" key="1">
    <citation type="submission" date="2021-03" db="EMBL/GenBank/DDBJ databases">
        <authorList>
            <person name="Tagirdzhanova G."/>
        </authorList>
    </citation>
    <scope>NUCLEOTIDE SEQUENCE</scope>
</reference>
<dbReference type="Gene3D" id="3.30.559.10">
    <property type="entry name" value="Chloramphenicol acetyltransferase-like domain"/>
    <property type="match status" value="1"/>
</dbReference>
<evidence type="ECO:0000256" key="3">
    <source>
        <dbReference type="ARBA" id="ARBA00007317"/>
    </source>
</evidence>